<dbReference type="Pfam" id="PF01607">
    <property type="entry name" value="CBM_14"/>
    <property type="match status" value="1"/>
</dbReference>
<feature type="domain" description="GH18" evidence="14">
    <location>
        <begin position="693"/>
        <end position="1083"/>
    </location>
</feature>
<dbReference type="Pfam" id="PF00704">
    <property type="entry name" value="Glyco_hydro_18"/>
    <property type="match status" value="1"/>
</dbReference>
<reference evidence="15 16" key="1">
    <citation type="submission" date="2021-04" db="EMBL/GenBank/DDBJ databases">
        <authorList>
            <person name="Bliznina A."/>
        </authorList>
    </citation>
    <scope>NUCLEOTIDE SEQUENCE [LARGE SCALE GENOMIC DNA]</scope>
</reference>
<keyword evidence="12" id="KW-0472">Membrane</keyword>
<dbReference type="PANTHER" id="PTHR11177">
    <property type="entry name" value="CHITINASE"/>
    <property type="match status" value="1"/>
</dbReference>
<keyword evidence="9" id="KW-0119">Carbohydrate metabolism</keyword>
<feature type="region of interest" description="Disordered" evidence="11">
    <location>
        <begin position="1090"/>
        <end position="1111"/>
    </location>
</feature>
<feature type="compositionally biased region" description="Low complexity" evidence="11">
    <location>
        <begin position="1093"/>
        <end position="1111"/>
    </location>
</feature>
<dbReference type="InterPro" id="IPR001579">
    <property type="entry name" value="Glyco_hydro_18_chit_AS"/>
</dbReference>
<keyword evidence="6" id="KW-0146">Chitin degradation</keyword>
<accession>A0ABN7SY96</accession>
<evidence type="ECO:0000259" key="14">
    <source>
        <dbReference type="PROSITE" id="PS51910"/>
    </source>
</evidence>
<keyword evidence="7" id="KW-1015">Disulfide bond</keyword>
<dbReference type="SUPFAM" id="SSF54556">
    <property type="entry name" value="Chitinase insertion domain"/>
    <property type="match status" value="1"/>
</dbReference>
<gene>
    <name evidence="15" type="ORF">OKIOD_LOCUS13507</name>
</gene>
<dbReference type="InterPro" id="IPR011583">
    <property type="entry name" value="Chitinase_II/V-like_cat"/>
</dbReference>
<dbReference type="PROSITE" id="PS51910">
    <property type="entry name" value="GH18_2"/>
    <property type="match status" value="1"/>
</dbReference>
<dbReference type="InterPro" id="IPR050314">
    <property type="entry name" value="Glycosyl_Hydrlase_18"/>
</dbReference>
<evidence type="ECO:0000313" key="16">
    <source>
        <dbReference type="Proteomes" id="UP001158576"/>
    </source>
</evidence>
<evidence type="ECO:0000256" key="4">
    <source>
        <dbReference type="ARBA" id="ARBA00022669"/>
    </source>
</evidence>
<feature type="transmembrane region" description="Helical" evidence="12">
    <location>
        <begin position="12"/>
        <end position="32"/>
    </location>
</feature>
<dbReference type="Proteomes" id="UP001158576">
    <property type="component" value="Chromosome 2"/>
</dbReference>
<keyword evidence="12" id="KW-1133">Transmembrane helix</keyword>
<dbReference type="EMBL" id="OU015567">
    <property type="protein sequence ID" value="CAG5110330.1"/>
    <property type="molecule type" value="Genomic_DNA"/>
</dbReference>
<dbReference type="PROSITE" id="PS01095">
    <property type="entry name" value="GH18_1"/>
    <property type="match status" value="1"/>
</dbReference>
<dbReference type="EC" id="3.2.1.14" evidence="3"/>
<evidence type="ECO:0000259" key="13">
    <source>
        <dbReference type="PROSITE" id="PS50940"/>
    </source>
</evidence>
<comment type="catalytic activity">
    <reaction evidence="1">
        <text>Random endo-hydrolysis of N-acetyl-beta-D-glucosaminide (1-&gt;4)-beta-linkages in chitin and chitodextrins.</text>
        <dbReference type="EC" id="3.2.1.14"/>
    </reaction>
</comment>
<evidence type="ECO:0000313" key="15">
    <source>
        <dbReference type="EMBL" id="CAG5110330.1"/>
    </source>
</evidence>
<sequence>MREFTAEKLPKHFKFIFSIFICACFYVAVFSYPGSKREPVYQLPDEYRLHGLYWIWMIVCVVLTAAILTKNSSIFHAAAALFTGSMVFIAMFGFPGEKNPFFSGDKLKNAMWPVFGMINLMFLFGSQTSEGRCAQYILLPNYGTKIARSLLFNQILLLTLNGPFSSLQTNIMSTFETASCILEEKDAYETEFRDLLKKPIREGWNQMLEDLIKFEELEKEMEEQLDAQALDVESNVEGATFREQTVQKCKEMMVTANQKCHDFVYWRVMMGTCNAASSSVFAKKKMEEMDAHHKGGLKTDDALVEAENRLFLAEDEILGQFEGTAYFEVIPPQLDELNPNRLIGRVMKYNLNAVELIDVVRAFLRLLTVVYGMSAIFDSFNYVQDFKELSFDNKFITKPLKRKDRRRKELGKPYIFPLKKLEKKKYFSFFSPRIETDEKKLIIKAVFRTIIYMGIVYGAVWLTNNLYIVLKWMTTGFAQEKIREMHHKHEITVIGEGVLAQIIRNTIRAFDKMEINIVQTFNTTICMKEMKILDPDFLDSIRIYQILILASIISTPITLRCRHVICSYFFPSIAHARMIWLYRSIFQNRKTYHKQMRKMARKLYKTNKKLITFSRVAFWTFSGVKYKCLICHVKGKLVNCAICECFYCDQCWAECDQLCPVCKGEESEIEEKKDDTIDAARITSNDVVNSGKKWIVCYHTNWSQYRNSPGKFYPEDIDGSLCTHLIYSFSKMCKESSGWTMCPYEWNDKDETWADGMYTRFNNKKQEYPHLKTLLAVGGWNHGSTDFTRMLDEGWDAVRTWAKNSIQYCLDTGFDGLDLDWEYPAKTTVDTSPQEDYERFQRMVEIVREEVNKVPGFLLTAAVGIGVDKIYHGPEGENPSYNVKNLSDNLDMINLMAYDIHGHWEELTGHHAPAHNKMSDSRLDYTDSVEWIVENWLVQGADPQKLALGLGAYGRSFKLEDPSNNGYMAPVKLNYAGLGSGAPGQYTGEGGFLSYYEICDKIRNHGWQVTYDSEIEAPYATGQGDWVGYDDPSSIVYKTKMAEHYHLGGIMWWAIDLDDFTGQFCGQGPYPLMTAAKNYWHNGYTTTTGAPISTQSTTQGTGSTPKPTSSPGGDCISGNYYPNPELCDHYFLCSNGGNVDFTCPPGTYWDTDKLLCDFAHSVDCCNGNRPCNQ</sequence>
<keyword evidence="5 10" id="KW-0378">Hydrolase</keyword>
<proteinExistence type="inferred from homology"/>
<dbReference type="InterPro" id="IPR001223">
    <property type="entry name" value="Glyco_hydro18_cat"/>
</dbReference>
<evidence type="ECO:0000256" key="1">
    <source>
        <dbReference type="ARBA" id="ARBA00000822"/>
    </source>
</evidence>
<evidence type="ECO:0000256" key="3">
    <source>
        <dbReference type="ARBA" id="ARBA00012729"/>
    </source>
</evidence>
<dbReference type="Gene3D" id="2.170.140.10">
    <property type="entry name" value="Chitin binding domain"/>
    <property type="match status" value="1"/>
</dbReference>
<feature type="domain" description="Chitin-binding type-2" evidence="13">
    <location>
        <begin position="1112"/>
        <end position="1164"/>
    </location>
</feature>
<evidence type="ECO:0000256" key="8">
    <source>
        <dbReference type="ARBA" id="ARBA00023295"/>
    </source>
</evidence>
<dbReference type="SUPFAM" id="SSF57625">
    <property type="entry name" value="Invertebrate chitin-binding proteins"/>
    <property type="match status" value="1"/>
</dbReference>
<keyword evidence="16" id="KW-1185">Reference proteome</keyword>
<dbReference type="InterPro" id="IPR002557">
    <property type="entry name" value="Chitin-bd_dom"/>
</dbReference>
<keyword evidence="4" id="KW-0147">Chitin-binding</keyword>
<dbReference type="PROSITE" id="PS50940">
    <property type="entry name" value="CHIT_BIND_II"/>
    <property type="match status" value="1"/>
</dbReference>
<feature type="transmembrane region" description="Helical" evidence="12">
    <location>
        <begin position="441"/>
        <end position="462"/>
    </location>
</feature>
<dbReference type="SMART" id="SM00636">
    <property type="entry name" value="Glyco_18"/>
    <property type="match status" value="1"/>
</dbReference>
<evidence type="ECO:0000256" key="9">
    <source>
        <dbReference type="ARBA" id="ARBA00023326"/>
    </source>
</evidence>
<dbReference type="InterPro" id="IPR029070">
    <property type="entry name" value="Chitinase_insertion_sf"/>
</dbReference>
<dbReference type="InterPro" id="IPR017853">
    <property type="entry name" value="GH"/>
</dbReference>
<keyword evidence="9" id="KW-0624">Polysaccharide degradation</keyword>
<dbReference type="SUPFAM" id="SSF51445">
    <property type="entry name" value="(Trans)glycosidases"/>
    <property type="match status" value="1"/>
</dbReference>
<protein>
    <recommendedName>
        <fullName evidence="3">chitinase</fullName>
        <ecNumber evidence="3">3.2.1.14</ecNumber>
    </recommendedName>
</protein>
<evidence type="ECO:0000256" key="10">
    <source>
        <dbReference type="RuleBase" id="RU000489"/>
    </source>
</evidence>
<keyword evidence="12" id="KW-0812">Transmembrane</keyword>
<dbReference type="SMART" id="SM00494">
    <property type="entry name" value="ChtBD2"/>
    <property type="match status" value="1"/>
</dbReference>
<evidence type="ECO:0000256" key="2">
    <source>
        <dbReference type="ARBA" id="ARBA00009121"/>
    </source>
</evidence>
<evidence type="ECO:0000256" key="11">
    <source>
        <dbReference type="SAM" id="MobiDB-lite"/>
    </source>
</evidence>
<comment type="similarity">
    <text evidence="2">Belongs to the glycosyl hydrolase 18 family. Chitinase class II subfamily.</text>
</comment>
<dbReference type="InterPro" id="IPR036508">
    <property type="entry name" value="Chitin-bd_dom_sf"/>
</dbReference>
<feature type="transmembrane region" description="Helical" evidence="12">
    <location>
        <begin position="75"/>
        <end position="94"/>
    </location>
</feature>
<name>A0ABN7SY96_OIKDI</name>
<evidence type="ECO:0000256" key="5">
    <source>
        <dbReference type="ARBA" id="ARBA00022801"/>
    </source>
</evidence>
<evidence type="ECO:0000256" key="12">
    <source>
        <dbReference type="SAM" id="Phobius"/>
    </source>
</evidence>
<keyword evidence="8 10" id="KW-0326">Glycosidase</keyword>
<evidence type="ECO:0000256" key="7">
    <source>
        <dbReference type="ARBA" id="ARBA00023157"/>
    </source>
</evidence>
<dbReference type="Pfam" id="PF07782">
    <property type="entry name" value="DC_STAMP"/>
    <property type="match status" value="1"/>
</dbReference>
<dbReference type="Gene3D" id="3.10.50.10">
    <property type="match status" value="1"/>
</dbReference>
<organism evidence="15 16">
    <name type="scientific">Oikopleura dioica</name>
    <name type="common">Tunicate</name>
    <dbReference type="NCBI Taxonomy" id="34765"/>
    <lineage>
        <taxon>Eukaryota</taxon>
        <taxon>Metazoa</taxon>
        <taxon>Chordata</taxon>
        <taxon>Tunicata</taxon>
        <taxon>Appendicularia</taxon>
        <taxon>Copelata</taxon>
        <taxon>Oikopleuridae</taxon>
        <taxon>Oikopleura</taxon>
    </lineage>
</organism>
<dbReference type="PANTHER" id="PTHR11177:SF317">
    <property type="entry name" value="CHITINASE 12-RELATED"/>
    <property type="match status" value="1"/>
</dbReference>
<dbReference type="InterPro" id="IPR012858">
    <property type="entry name" value="DC_STAMP-like"/>
</dbReference>
<evidence type="ECO:0000256" key="6">
    <source>
        <dbReference type="ARBA" id="ARBA00023024"/>
    </source>
</evidence>
<dbReference type="Gene3D" id="3.20.20.80">
    <property type="entry name" value="Glycosidases"/>
    <property type="match status" value="1"/>
</dbReference>
<feature type="transmembrane region" description="Helical" evidence="12">
    <location>
        <begin position="110"/>
        <end position="126"/>
    </location>
</feature>
<feature type="transmembrane region" description="Helical" evidence="12">
    <location>
        <begin position="52"/>
        <end position="68"/>
    </location>
</feature>